<comment type="caution">
    <text evidence="4">The sequence shown here is derived from an EMBL/GenBank/DDBJ whole genome shotgun (WGS) entry which is preliminary data.</text>
</comment>
<keyword evidence="1 4" id="KW-0378">Hydrolase</keyword>
<dbReference type="PANTHER" id="PTHR30404">
    <property type="entry name" value="N-ACETYLMURAMOYL-L-ALANINE AMIDASE"/>
    <property type="match status" value="1"/>
</dbReference>
<sequence>MKKKASLFFFFLLASLLVVGTYSEVGVSANQAIKLIVEGKQQSPDVPPELKDNRTFVPIRFVAEAMGAQVNWNKSALQVEIKRDQATIHLNLNSRTVTVNGQAHQIDTHPYMSKSRTMVPVRFVSEFLGLDVGWQAKEKTVVISKPMTLSINGQAFTGVYRPVQLNNSVYVPIVEMAKRLNVGVRQQNGQYIFSYASPSGNQGTVSNQIAASEIQMVDDIAMANRNHIETLLGAEVTSSHQDHIEVTKEVSYLELSDISLENGKYIITAPGLDRSSLDYFFLADPNRLVVDIPFTQIGEALKTTGTLPLAHDVVDQVRISQFSSSPMTIRLVFDLNKRANVDIQKVGDTLEFTLTHKKPLIYLDPGHGAHDPGAGGANTREKDVVLAVSNKLFALLEADQDIDVQATRKTDVFLSLTERTDLANKAGADMFLSIHANAATSSSAHGTETFVHVNADRTFGSIVHKHLVKATGLRDRGLKEANFSVLRNSKMPAALIEIAFISNPQEEKLLKDPAFQDKVAKALYDAVREYEFGK</sequence>
<dbReference type="EC" id="3.5.1.28" evidence="4"/>
<dbReference type="Pfam" id="PF11741">
    <property type="entry name" value="AMIN"/>
    <property type="match status" value="1"/>
</dbReference>
<evidence type="ECO:0000313" key="4">
    <source>
        <dbReference type="EMBL" id="MDQ0167880.1"/>
    </source>
</evidence>
<dbReference type="InterPro" id="IPR012854">
    <property type="entry name" value="Cu_amine_oxidase-like_N"/>
</dbReference>
<dbReference type="SMART" id="SM00646">
    <property type="entry name" value="Ami_3"/>
    <property type="match status" value="1"/>
</dbReference>
<dbReference type="InterPro" id="IPR021731">
    <property type="entry name" value="AMIN_dom"/>
</dbReference>
<feature type="domain" description="MurNAc-LAA" evidence="3">
    <location>
        <begin position="420"/>
        <end position="528"/>
    </location>
</feature>
<feature type="chain" id="PRO_5046156517" evidence="2">
    <location>
        <begin position="21"/>
        <end position="534"/>
    </location>
</feature>
<dbReference type="Pfam" id="PF07833">
    <property type="entry name" value="Cu_amine_oxidN1"/>
    <property type="match status" value="1"/>
</dbReference>
<keyword evidence="5" id="KW-1185">Reference proteome</keyword>
<dbReference type="GO" id="GO:0008745">
    <property type="term" value="F:N-acetylmuramoyl-L-alanine amidase activity"/>
    <property type="evidence" value="ECO:0007669"/>
    <property type="project" value="UniProtKB-EC"/>
</dbReference>
<dbReference type="Gene3D" id="2.60.40.3500">
    <property type="match status" value="1"/>
</dbReference>
<dbReference type="Gene3D" id="3.40.630.40">
    <property type="entry name" value="Zn-dependent exopeptidases"/>
    <property type="match status" value="1"/>
</dbReference>
<reference evidence="4 5" key="1">
    <citation type="submission" date="2023-07" db="EMBL/GenBank/DDBJ databases">
        <title>Genomic Encyclopedia of Type Strains, Phase IV (KMG-IV): sequencing the most valuable type-strain genomes for metagenomic binning, comparative biology and taxonomic classification.</title>
        <authorList>
            <person name="Goeker M."/>
        </authorList>
    </citation>
    <scope>NUCLEOTIDE SEQUENCE [LARGE SCALE GENOMIC DNA]</scope>
    <source>
        <strain evidence="4 5">DSM 12751</strain>
    </source>
</reference>
<gene>
    <name evidence="4" type="ORF">J2S11_003810</name>
</gene>
<organism evidence="4 5">
    <name type="scientific">Caldalkalibacillus horti</name>
    <dbReference type="NCBI Taxonomy" id="77523"/>
    <lineage>
        <taxon>Bacteria</taxon>
        <taxon>Bacillati</taxon>
        <taxon>Bacillota</taxon>
        <taxon>Bacilli</taxon>
        <taxon>Bacillales</taxon>
        <taxon>Bacillaceae</taxon>
        <taxon>Caldalkalibacillus</taxon>
    </lineage>
</organism>
<evidence type="ECO:0000256" key="2">
    <source>
        <dbReference type="SAM" id="SignalP"/>
    </source>
</evidence>
<dbReference type="EMBL" id="JAUSTY010000021">
    <property type="protein sequence ID" value="MDQ0167880.1"/>
    <property type="molecule type" value="Genomic_DNA"/>
</dbReference>
<evidence type="ECO:0000256" key="1">
    <source>
        <dbReference type="ARBA" id="ARBA00022801"/>
    </source>
</evidence>
<dbReference type="InterPro" id="IPR050695">
    <property type="entry name" value="N-acetylmuramoyl_amidase_3"/>
</dbReference>
<evidence type="ECO:0000313" key="5">
    <source>
        <dbReference type="Proteomes" id="UP001235840"/>
    </source>
</evidence>
<feature type="signal peptide" evidence="2">
    <location>
        <begin position="1"/>
        <end position="20"/>
    </location>
</feature>
<keyword evidence="2" id="KW-0732">Signal</keyword>
<proteinExistence type="predicted"/>
<dbReference type="RefSeq" id="WP_307397161.1">
    <property type="nucleotide sequence ID" value="NZ_BAAADK010000013.1"/>
</dbReference>
<accession>A0ABT9W4V8</accession>
<dbReference type="CDD" id="cd02696">
    <property type="entry name" value="MurNAc-LAA"/>
    <property type="match status" value="1"/>
</dbReference>
<evidence type="ECO:0000259" key="3">
    <source>
        <dbReference type="SMART" id="SM00646"/>
    </source>
</evidence>
<dbReference type="Pfam" id="PF01520">
    <property type="entry name" value="Amidase_3"/>
    <property type="match status" value="1"/>
</dbReference>
<dbReference type="InterPro" id="IPR036582">
    <property type="entry name" value="Mao_N_sf"/>
</dbReference>
<dbReference type="SUPFAM" id="SSF55383">
    <property type="entry name" value="Copper amine oxidase, domain N"/>
    <property type="match status" value="3"/>
</dbReference>
<dbReference type="PANTHER" id="PTHR30404:SF0">
    <property type="entry name" value="N-ACETYLMURAMOYL-L-ALANINE AMIDASE AMIC"/>
    <property type="match status" value="1"/>
</dbReference>
<name>A0ABT9W4V8_9BACI</name>
<dbReference type="InterPro" id="IPR002508">
    <property type="entry name" value="MurNAc-LAA_cat"/>
</dbReference>
<dbReference type="Proteomes" id="UP001235840">
    <property type="component" value="Unassembled WGS sequence"/>
</dbReference>
<protein>
    <submittedName>
        <fullName evidence="4">N-acetylmuramoyl-L-alanine amidase</fullName>
        <ecNumber evidence="4">3.5.1.28</ecNumber>
    </submittedName>
</protein>
<dbReference type="SUPFAM" id="SSF53187">
    <property type="entry name" value="Zn-dependent exopeptidases"/>
    <property type="match status" value="1"/>
</dbReference>
<dbReference type="Gene3D" id="3.30.457.10">
    <property type="entry name" value="Copper amine oxidase-like, N-terminal domain"/>
    <property type="match status" value="2"/>
</dbReference>